<evidence type="ECO:0000256" key="3">
    <source>
        <dbReference type="ARBA" id="ARBA00022989"/>
    </source>
</evidence>
<keyword evidence="5" id="KW-0813">Transport</keyword>
<protein>
    <recommendedName>
        <fullName evidence="5">Transport permease protein</fullName>
    </recommendedName>
</protein>
<keyword evidence="4 5" id="KW-0472">Membrane</keyword>
<dbReference type="AlphaFoldDB" id="A0A2H5Y8T4"/>
<evidence type="ECO:0000313" key="7">
    <source>
        <dbReference type="EMBL" id="GBD09837.1"/>
    </source>
</evidence>
<dbReference type="Proteomes" id="UP000236642">
    <property type="component" value="Unassembled WGS sequence"/>
</dbReference>
<dbReference type="PANTHER" id="PTHR43027">
    <property type="entry name" value="DOXORUBICIN RESISTANCE ABC TRANSPORTER PERMEASE PROTEIN DRRC-RELATED"/>
    <property type="match status" value="1"/>
</dbReference>
<sequence>MNAMRALIRLTWIEIRMYLREPVAAFFTFAFAPMMLILFGSIFGNQPNPLYGGRGMVDVSVPAYLGVIIATVGLISAPIGTATAREFKVLKRFRATPLPTWMYMAANILMYYLVTLLGGIALVIVGRWLFHMRFDGNPLWVWAGFTLSTLAFIALGILIAAVVPTARTAQAVGMIAAFSMMALGGAWVPREMLPSSVLQIARWLPLTHVVTMMRGLWAGASPGDHMGDIGFLLVVLIASALLTIRAFRWE</sequence>
<evidence type="ECO:0000256" key="2">
    <source>
        <dbReference type="ARBA" id="ARBA00022692"/>
    </source>
</evidence>
<feature type="transmembrane region" description="Helical" evidence="5">
    <location>
        <begin position="229"/>
        <end position="247"/>
    </location>
</feature>
<evidence type="ECO:0000259" key="6">
    <source>
        <dbReference type="PROSITE" id="PS51012"/>
    </source>
</evidence>
<dbReference type="PIRSF" id="PIRSF006648">
    <property type="entry name" value="DrrB"/>
    <property type="match status" value="1"/>
</dbReference>
<dbReference type="EMBL" id="BEHY01000072">
    <property type="protein sequence ID" value="GBD09837.1"/>
    <property type="molecule type" value="Genomic_DNA"/>
</dbReference>
<comment type="caution">
    <text evidence="7">The sequence shown here is derived from an EMBL/GenBank/DDBJ whole genome shotgun (WGS) entry which is preliminary data.</text>
</comment>
<keyword evidence="5" id="KW-1003">Cell membrane</keyword>
<accession>A0A2H5Y8T4</accession>
<keyword evidence="3 5" id="KW-1133">Transmembrane helix</keyword>
<evidence type="ECO:0000256" key="4">
    <source>
        <dbReference type="ARBA" id="ARBA00023136"/>
    </source>
</evidence>
<comment type="similarity">
    <text evidence="5">Belongs to the ABC-2 integral membrane protein family.</text>
</comment>
<feature type="transmembrane region" description="Helical" evidence="5">
    <location>
        <begin position="105"/>
        <end position="130"/>
    </location>
</feature>
<dbReference type="InterPro" id="IPR013525">
    <property type="entry name" value="ABC2_TM"/>
</dbReference>
<keyword evidence="2 5" id="KW-0812">Transmembrane</keyword>
<dbReference type="PROSITE" id="PS51012">
    <property type="entry name" value="ABC_TM2"/>
    <property type="match status" value="1"/>
</dbReference>
<dbReference type="GO" id="GO:0043190">
    <property type="term" value="C:ATP-binding cassette (ABC) transporter complex"/>
    <property type="evidence" value="ECO:0007669"/>
    <property type="project" value="InterPro"/>
</dbReference>
<dbReference type="Pfam" id="PF01061">
    <property type="entry name" value="ABC2_membrane"/>
    <property type="match status" value="1"/>
</dbReference>
<dbReference type="PRINTS" id="PR00164">
    <property type="entry name" value="ABC2TRNSPORT"/>
</dbReference>
<feature type="transmembrane region" description="Helical" evidence="5">
    <location>
        <begin position="63"/>
        <end position="84"/>
    </location>
</feature>
<dbReference type="InterPro" id="IPR052902">
    <property type="entry name" value="ABC-2_transporter"/>
</dbReference>
<feature type="transmembrane region" description="Helical" evidence="5">
    <location>
        <begin position="142"/>
        <end position="164"/>
    </location>
</feature>
<dbReference type="GO" id="GO:0140359">
    <property type="term" value="F:ABC-type transporter activity"/>
    <property type="evidence" value="ECO:0007669"/>
    <property type="project" value="InterPro"/>
</dbReference>
<dbReference type="InterPro" id="IPR047817">
    <property type="entry name" value="ABC2_TM_bact-type"/>
</dbReference>
<evidence type="ECO:0000256" key="5">
    <source>
        <dbReference type="RuleBase" id="RU361157"/>
    </source>
</evidence>
<feature type="transmembrane region" description="Helical" evidence="5">
    <location>
        <begin position="171"/>
        <end position="188"/>
    </location>
</feature>
<gene>
    <name evidence="7" type="ORF">HRbin22_02098</name>
</gene>
<organism evidence="7 8">
    <name type="scientific">Candidatus Thermoflexus japonica</name>
    <dbReference type="NCBI Taxonomy" id="2035417"/>
    <lineage>
        <taxon>Bacteria</taxon>
        <taxon>Bacillati</taxon>
        <taxon>Chloroflexota</taxon>
        <taxon>Thermoflexia</taxon>
        <taxon>Thermoflexales</taxon>
        <taxon>Thermoflexaceae</taxon>
        <taxon>Thermoflexus</taxon>
    </lineage>
</organism>
<feature type="transmembrane region" description="Helical" evidence="5">
    <location>
        <begin position="23"/>
        <end position="43"/>
    </location>
</feature>
<name>A0A2H5Y8T4_9CHLR</name>
<comment type="subcellular location">
    <subcellularLocation>
        <location evidence="5">Cell membrane</location>
        <topology evidence="5">Multi-pass membrane protein</topology>
    </subcellularLocation>
    <subcellularLocation>
        <location evidence="1">Membrane</location>
        <topology evidence="1">Multi-pass membrane protein</topology>
    </subcellularLocation>
</comment>
<dbReference type="PANTHER" id="PTHR43027:SF2">
    <property type="entry name" value="TRANSPORT PERMEASE PROTEIN"/>
    <property type="match status" value="1"/>
</dbReference>
<proteinExistence type="inferred from homology"/>
<evidence type="ECO:0000313" key="8">
    <source>
        <dbReference type="Proteomes" id="UP000236642"/>
    </source>
</evidence>
<feature type="domain" description="ABC transmembrane type-2" evidence="6">
    <location>
        <begin position="23"/>
        <end position="250"/>
    </location>
</feature>
<reference evidence="8" key="1">
    <citation type="submission" date="2017-09" db="EMBL/GenBank/DDBJ databases">
        <title>Metaegenomics of thermophilic ammonia-oxidizing enrichment culture.</title>
        <authorList>
            <person name="Kato S."/>
            <person name="Suzuki K."/>
        </authorList>
    </citation>
    <scope>NUCLEOTIDE SEQUENCE [LARGE SCALE GENOMIC DNA]</scope>
</reference>
<evidence type="ECO:0000256" key="1">
    <source>
        <dbReference type="ARBA" id="ARBA00004141"/>
    </source>
</evidence>
<dbReference type="InterPro" id="IPR000412">
    <property type="entry name" value="ABC_2_transport"/>
</dbReference>